<evidence type="ECO:0000313" key="19">
    <source>
        <dbReference type="Proteomes" id="UP000191980"/>
    </source>
</evidence>
<proteinExistence type="inferred from homology"/>
<dbReference type="SMART" id="SM01232">
    <property type="entry name" value="H2TH"/>
    <property type="match status" value="1"/>
</dbReference>
<dbReference type="InterPro" id="IPR000214">
    <property type="entry name" value="Znf_DNA_glyclase/AP_lyase"/>
</dbReference>
<organism evidence="18 19">
    <name type="scientific">Methyloprofundus sedimenti</name>
    <dbReference type="NCBI Taxonomy" id="1420851"/>
    <lineage>
        <taxon>Bacteria</taxon>
        <taxon>Pseudomonadati</taxon>
        <taxon>Pseudomonadota</taxon>
        <taxon>Gammaproteobacteria</taxon>
        <taxon>Methylococcales</taxon>
        <taxon>Methylococcaceae</taxon>
        <taxon>Methyloprofundus</taxon>
    </lineage>
</organism>
<feature type="active site" description="Schiff-base intermediate with DNA" evidence="15">
    <location>
        <position position="2"/>
    </location>
</feature>
<evidence type="ECO:0000256" key="14">
    <source>
        <dbReference type="ARBA" id="ARBA00044632"/>
    </source>
</evidence>
<dbReference type="AlphaFoldDB" id="A0A1V8M2K0"/>
<feature type="domain" description="FPG-type" evidence="16">
    <location>
        <begin position="237"/>
        <end position="271"/>
    </location>
</feature>
<accession>A0A1V8M2K0</accession>
<dbReference type="PANTHER" id="PTHR22993">
    <property type="entry name" value="FORMAMIDOPYRIMIDINE-DNA GLYCOSYLASE"/>
    <property type="match status" value="1"/>
</dbReference>
<evidence type="ECO:0000256" key="1">
    <source>
        <dbReference type="ARBA" id="ARBA00001668"/>
    </source>
</evidence>
<evidence type="ECO:0000256" key="7">
    <source>
        <dbReference type="ARBA" id="ARBA00022801"/>
    </source>
</evidence>
<keyword evidence="12 15" id="KW-0511">Multifunctional enzyme</keyword>
<dbReference type="SUPFAM" id="SSF81624">
    <property type="entry name" value="N-terminal domain of MutM-like DNA repair proteins"/>
    <property type="match status" value="1"/>
</dbReference>
<keyword evidence="13 15" id="KW-0326">Glycosidase</keyword>
<dbReference type="FunFam" id="3.20.190.10:FF:000001">
    <property type="entry name" value="Formamidopyrimidine-DNA glycosylase"/>
    <property type="match status" value="1"/>
</dbReference>
<dbReference type="PROSITE" id="PS51066">
    <property type="entry name" value="ZF_FPG_2"/>
    <property type="match status" value="1"/>
</dbReference>
<reference evidence="18 19" key="1">
    <citation type="submission" date="2015-12" db="EMBL/GenBank/DDBJ databases">
        <authorList>
            <person name="Shamseldin A."/>
            <person name="Moawad H."/>
            <person name="Abd El-Rahim W.M."/>
            <person name="Sadowsky M.J."/>
        </authorList>
    </citation>
    <scope>NUCLEOTIDE SEQUENCE [LARGE SCALE GENOMIC DNA]</scope>
    <source>
        <strain evidence="18 19">WF1</strain>
    </source>
</reference>
<dbReference type="PANTHER" id="PTHR22993:SF9">
    <property type="entry name" value="FORMAMIDOPYRIMIDINE-DNA GLYCOSYLASE"/>
    <property type="match status" value="1"/>
</dbReference>
<keyword evidence="11 15" id="KW-0456">Lyase</keyword>
<evidence type="ECO:0000259" key="16">
    <source>
        <dbReference type="PROSITE" id="PS51066"/>
    </source>
</evidence>
<keyword evidence="9 15" id="KW-0238">DNA-binding</keyword>
<feature type="active site" description="Proton donor" evidence="15">
    <location>
        <position position="3"/>
    </location>
</feature>
<dbReference type="CDD" id="cd08966">
    <property type="entry name" value="EcFpg-like_N"/>
    <property type="match status" value="1"/>
</dbReference>
<evidence type="ECO:0000256" key="3">
    <source>
        <dbReference type="ARBA" id="ARBA00011245"/>
    </source>
</evidence>
<evidence type="ECO:0000259" key="17">
    <source>
        <dbReference type="PROSITE" id="PS51068"/>
    </source>
</evidence>
<feature type="active site" description="Proton donor; for beta-elimination activity" evidence="15">
    <location>
        <position position="58"/>
    </location>
</feature>
<keyword evidence="7 15" id="KW-0378">Hydrolase</keyword>
<evidence type="ECO:0000256" key="6">
    <source>
        <dbReference type="ARBA" id="ARBA00022771"/>
    </source>
</evidence>
<comment type="caution">
    <text evidence="18">The sequence shown here is derived from an EMBL/GenBank/DDBJ whole genome shotgun (WGS) entry which is preliminary data.</text>
</comment>
<feature type="domain" description="Formamidopyrimidine-DNA glycosylase catalytic" evidence="17">
    <location>
        <begin position="2"/>
        <end position="113"/>
    </location>
</feature>
<dbReference type="OrthoDB" id="9800855at2"/>
<dbReference type="EMBL" id="LPUF01000003">
    <property type="protein sequence ID" value="OQK15787.1"/>
    <property type="molecule type" value="Genomic_DNA"/>
</dbReference>
<dbReference type="Gene3D" id="3.20.190.10">
    <property type="entry name" value="MutM-like, N-terminal"/>
    <property type="match status" value="1"/>
</dbReference>
<dbReference type="HAMAP" id="MF_00103">
    <property type="entry name" value="Fapy_DNA_glycosyl"/>
    <property type="match status" value="1"/>
</dbReference>
<sequence>MPELPEVETTLRGISPHIKNQIVRKVIIRQPKLRWPIPKELPQLIEQQTLLNLSRRAKYLLFDFDAGTLLIHLGMSGSLRVMTENEPPAKHDHFEIVFEHNTSIRLTDPRRFGTVLWLGKDPYQHGLLRKLGPEPLSDQLTGLYLYEQSRHKKVSIKQFLMNQNIVTGIGNIYCTEVLFYTGISPVRAAGNISLRRYITLVTQIKKTLSLAIEQGGTTLRDFVGSDGKPGYFKQELSAYGRSGLPCKYCQQTLTDIKQAQRTTVYCTHCQT</sequence>
<dbReference type="GO" id="GO:0034039">
    <property type="term" value="F:8-oxo-7,8-dihydroguanine DNA N-glycosylase activity"/>
    <property type="evidence" value="ECO:0007669"/>
    <property type="project" value="TreeGrafter"/>
</dbReference>
<dbReference type="SUPFAM" id="SSF57716">
    <property type="entry name" value="Glucocorticoid receptor-like (DNA-binding domain)"/>
    <property type="match status" value="1"/>
</dbReference>
<comment type="catalytic activity">
    <reaction evidence="1 15">
        <text>Hydrolysis of DNA containing ring-opened 7-methylguanine residues, releasing 2,6-diamino-4-hydroxy-5-(N-methyl)formamidopyrimidine.</text>
        <dbReference type="EC" id="3.2.2.23"/>
    </reaction>
</comment>
<feature type="binding site" evidence="15">
    <location>
        <position position="152"/>
    </location>
    <ligand>
        <name>DNA</name>
        <dbReference type="ChEBI" id="CHEBI:16991"/>
    </ligand>
</feature>
<dbReference type="GO" id="GO:0140078">
    <property type="term" value="F:class I DNA-(apurinic or apyrimidinic site) endonuclease activity"/>
    <property type="evidence" value="ECO:0007669"/>
    <property type="project" value="UniProtKB-EC"/>
</dbReference>
<dbReference type="STRING" id="1420851.AU255_16460"/>
<dbReference type="Gene3D" id="1.10.8.50">
    <property type="match status" value="1"/>
</dbReference>
<dbReference type="InterPro" id="IPR010663">
    <property type="entry name" value="Znf_FPG/IleRS"/>
</dbReference>
<dbReference type="Pfam" id="PF06827">
    <property type="entry name" value="zf-FPG_IleRS"/>
    <property type="match status" value="1"/>
</dbReference>
<dbReference type="InterPro" id="IPR015886">
    <property type="entry name" value="H2TH_FPG"/>
</dbReference>
<dbReference type="InterPro" id="IPR012319">
    <property type="entry name" value="FPG_cat"/>
</dbReference>
<dbReference type="Pfam" id="PF06831">
    <property type="entry name" value="H2TH"/>
    <property type="match status" value="1"/>
</dbReference>
<evidence type="ECO:0000313" key="18">
    <source>
        <dbReference type="EMBL" id="OQK15787.1"/>
    </source>
</evidence>
<feature type="active site" description="Proton donor; for delta-elimination activity" evidence="15">
    <location>
        <position position="261"/>
    </location>
</feature>
<evidence type="ECO:0000256" key="10">
    <source>
        <dbReference type="ARBA" id="ARBA00023204"/>
    </source>
</evidence>
<feature type="binding site" evidence="15">
    <location>
        <position position="91"/>
    </location>
    <ligand>
        <name>DNA</name>
        <dbReference type="ChEBI" id="CHEBI:16991"/>
    </ligand>
</feature>
<dbReference type="NCBIfam" id="TIGR00577">
    <property type="entry name" value="fpg"/>
    <property type="match status" value="1"/>
</dbReference>
<dbReference type="SUPFAM" id="SSF46946">
    <property type="entry name" value="S13-like H2TH domain"/>
    <property type="match status" value="1"/>
</dbReference>
<evidence type="ECO:0000256" key="13">
    <source>
        <dbReference type="ARBA" id="ARBA00023295"/>
    </source>
</evidence>
<dbReference type="GO" id="GO:0008270">
    <property type="term" value="F:zinc ion binding"/>
    <property type="evidence" value="ECO:0007669"/>
    <property type="project" value="UniProtKB-UniRule"/>
</dbReference>
<keyword evidence="5 15" id="KW-0227">DNA damage</keyword>
<comment type="function">
    <text evidence="15">Involved in base excision repair of DNA damaged by oxidation or by mutagenic agents. Acts as DNA glycosylase that recognizes and removes damaged bases. Has a preference for oxidized purines, such as 7,8-dihydro-8-oxoguanine (8-oxoG). Has AP (apurinic/apyrimidinic) lyase activity and introduces nicks in the DNA strand. Cleaves the DNA backbone by beta-delta elimination to generate a single-strand break at the site of the removed base with both 3'- and 5'-phosphates.</text>
</comment>
<dbReference type="SMART" id="SM00898">
    <property type="entry name" value="Fapy_DNA_glyco"/>
    <property type="match status" value="1"/>
</dbReference>
<name>A0A1V8M2K0_9GAMM</name>
<comment type="cofactor">
    <cofactor evidence="15">
        <name>Zn(2+)</name>
        <dbReference type="ChEBI" id="CHEBI:29105"/>
    </cofactor>
    <text evidence="15">Binds 1 zinc ion per subunit.</text>
</comment>
<dbReference type="EC" id="3.2.2.23" evidence="15"/>
<comment type="subunit">
    <text evidence="3 15">Monomer.</text>
</comment>
<comment type="similarity">
    <text evidence="2 15">Belongs to the FPG family.</text>
</comment>
<dbReference type="RefSeq" id="WP_080524016.1">
    <property type="nucleotide sequence ID" value="NZ_LPUF01000003.1"/>
</dbReference>
<comment type="catalytic activity">
    <reaction evidence="14 15">
        <text>2'-deoxyribonucleotide-(2'-deoxyribose 5'-phosphate)-2'-deoxyribonucleotide-DNA = a 3'-end 2'-deoxyribonucleotide-(2,3-dehydro-2,3-deoxyribose 5'-phosphate)-DNA + a 5'-end 5'-phospho-2'-deoxyribonucleoside-DNA + H(+)</text>
        <dbReference type="Rhea" id="RHEA:66592"/>
        <dbReference type="Rhea" id="RHEA-COMP:13180"/>
        <dbReference type="Rhea" id="RHEA-COMP:16897"/>
        <dbReference type="Rhea" id="RHEA-COMP:17067"/>
        <dbReference type="ChEBI" id="CHEBI:15378"/>
        <dbReference type="ChEBI" id="CHEBI:136412"/>
        <dbReference type="ChEBI" id="CHEBI:157695"/>
        <dbReference type="ChEBI" id="CHEBI:167181"/>
        <dbReference type="EC" id="4.2.99.18"/>
    </reaction>
</comment>
<evidence type="ECO:0000256" key="9">
    <source>
        <dbReference type="ARBA" id="ARBA00023125"/>
    </source>
</evidence>
<evidence type="ECO:0000256" key="12">
    <source>
        <dbReference type="ARBA" id="ARBA00023268"/>
    </source>
</evidence>
<dbReference type="InterPro" id="IPR020629">
    <property type="entry name" value="FPG_Glyclase"/>
</dbReference>
<keyword evidence="10 15" id="KW-0234">DNA repair</keyword>
<evidence type="ECO:0000256" key="5">
    <source>
        <dbReference type="ARBA" id="ARBA00022763"/>
    </source>
</evidence>
<dbReference type="InterPro" id="IPR035937">
    <property type="entry name" value="FPG_N"/>
</dbReference>
<evidence type="ECO:0000256" key="11">
    <source>
        <dbReference type="ARBA" id="ARBA00023239"/>
    </source>
</evidence>
<dbReference type="PROSITE" id="PS51068">
    <property type="entry name" value="FPG_CAT"/>
    <property type="match status" value="1"/>
</dbReference>
<evidence type="ECO:0000256" key="4">
    <source>
        <dbReference type="ARBA" id="ARBA00022723"/>
    </source>
</evidence>
<keyword evidence="8 15" id="KW-0862">Zinc</keyword>
<feature type="binding site" evidence="15">
    <location>
        <position position="110"/>
    </location>
    <ligand>
        <name>DNA</name>
        <dbReference type="ChEBI" id="CHEBI:16991"/>
    </ligand>
</feature>
<keyword evidence="4 15" id="KW-0479">Metal-binding</keyword>
<dbReference type="GO" id="GO:0006284">
    <property type="term" value="P:base-excision repair"/>
    <property type="evidence" value="ECO:0007669"/>
    <property type="project" value="InterPro"/>
</dbReference>
<evidence type="ECO:0000256" key="8">
    <source>
        <dbReference type="ARBA" id="ARBA00022833"/>
    </source>
</evidence>
<keyword evidence="19" id="KW-1185">Reference proteome</keyword>
<keyword evidence="6 15" id="KW-0863">Zinc-finger</keyword>
<protein>
    <recommendedName>
        <fullName evidence="15">Formamidopyrimidine-DNA glycosylase</fullName>
        <shortName evidence="15">Fapy-DNA glycosylase</shortName>
        <ecNumber evidence="15">3.2.2.23</ecNumber>
    </recommendedName>
    <alternativeName>
        <fullName evidence="15">DNA-(apurinic or apyrimidinic site) lyase MutM</fullName>
        <shortName evidence="15">AP lyase MutM</shortName>
        <ecNumber evidence="15">4.2.99.18</ecNumber>
    </alternativeName>
</protein>
<dbReference type="FunFam" id="1.10.8.50:FF:000003">
    <property type="entry name" value="Formamidopyrimidine-DNA glycosylase"/>
    <property type="match status" value="1"/>
</dbReference>
<dbReference type="EC" id="4.2.99.18" evidence="15"/>
<dbReference type="Proteomes" id="UP000191980">
    <property type="component" value="Unassembled WGS sequence"/>
</dbReference>
<dbReference type="GO" id="GO:0003684">
    <property type="term" value="F:damaged DNA binding"/>
    <property type="evidence" value="ECO:0007669"/>
    <property type="project" value="InterPro"/>
</dbReference>
<dbReference type="Pfam" id="PF01149">
    <property type="entry name" value="Fapy_DNA_glyco"/>
    <property type="match status" value="1"/>
</dbReference>
<gene>
    <name evidence="15" type="primary">mutM</name>
    <name evidence="15" type="synonym">fpg</name>
    <name evidence="18" type="ORF">AU255_16460</name>
</gene>
<evidence type="ECO:0000256" key="15">
    <source>
        <dbReference type="HAMAP-Rule" id="MF_00103"/>
    </source>
</evidence>
<evidence type="ECO:0000256" key="2">
    <source>
        <dbReference type="ARBA" id="ARBA00009409"/>
    </source>
</evidence>
<dbReference type="NCBIfam" id="NF002211">
    <property type="entry name" value="PRK01103.1"/>
    <property type="match status" value="1"/>
</dbReference>
<dbReference type="InterPro" id="IPR010979">
    <property type="entry name" value="Ribosomal_uS13-like_H2TH"/>
</dbReference>